<name>A0AAF0EJ72_9BASI</name>
<evidence type="ECO:0000256" key="7">
    <source>
        <dbReference type="ARBA" id="ARBA00023128"/>
    </source>
</evidence>
<keyword evidence="4" id="KW-0679">Respiratory chain</keyword>
<keyword evidence="3" id="KW-0813">Transport</keyword>
<gene>
    <name evidence="9" type="primary">NdufA6</name>
    <name evidence="9" type="ORF">MNAN1_000306</name>
</gene>
<evidence type="ECO:0000256" key="3">
    <source>
        <dbReference type="ARBA" id="ARBA00022448"/>
    </source>
</evidence>
<comment type="subcellular location">
    <subcellularLocation>
        <location evidence="1">Mitochondrion inner membrane</location>
        <topology evidence="1">Peripheral membrane protein</topology>
        <orientation evidence="1">Matrix side</orientation>
    </subcellularLocation>
</comment>
<dbReference type="Pfam" id="PF13233">
    <property type="entry name" value="Complex1_LYR_2"/>
    <property type="match status" value="1"/>
</dbReference>
<evidence type="ECO:0000256" key="1">
    <source>
        <dbReference type="ARBA" id="ARBA00004443"/>
    </source>
</evidence>
<dbReference type="GO" id="GO:0006979">
    <property type="term" value="P:response to oxidative stress"/>
    <property type="evidence" value="ECO:0007669"/>
    <property type="project" value="TreeGrafter"/>
</dbReference>
<dbReference type="GO" id="GO:0005743">
    <property type="term" value="C:mitochondrial inner membrane"/>
    <property type="evidence" value="ECO:0007669"/>
    <property type="project" value="UniProtKB-SubCell"/>
</dbReference>
<keyword evidence="6" id="KW-0249">Electron transport</keyword>
<protein>
    <submittedName>
        <fullName evidence="9">Ndufa6 NADH-ubiquinone oxidoreductase subunit</fullName>
    </submittedName>
</protein>
<evidence type="ECO:0000256" key="8">
    <source>
        <dbReference type="ARBA" id="ARBA00023136"/>
    </source>
</evidence>
<reference evidence="9" key="1">
    <citation type="submission" date="2023-03" db="EMBL/GenBank/DDBJ databases">
        <title>Mating type loci evolution in Malassezia.</title>
        <authorList>
            <person name="Coelho M.A."/>
        </authorList>
    </citation>
    <scope>NUCLEOTIDE SEQUENCE</scope>
    <source>
        <strain evidence="9">CBS 9557</strain>
    </source>
</reference>
<dbReference type="CDD" id="cd20266">
    <property type="entry name" value="Complex1_LYR_NDUFA6_LYRM6"/>
    <property type="match status" value="1"/>
</dbReference>
<evidence type="ECO:0000256" key="6">
    <source>
        <dbReference type="ARBA" id="ARBA00022982"/>
    </source>
</evidence>
<dbReference type="InterPro" id="IPR016488">
    <property type="entry name" value="NADH_Ub_cplx-1_asu_su-6"/>
</dbReference>
<keyword evidence="5" id="KW-0999">Mitochondrion inner membrane</keyword>
<evidence type="ECO:0000313" key="10">
    <source>
        <dbReference type="Proteomes" id="UP001213623"/>
    </source>
</evidence>
<dbReference type="GO" id="GO:0045271">
    <property type="term" value="C:respiratory chain complex I"/>
    <property type="evidence" value="ECO:0007669"/>
    <property type="project" value="InterPro"/>
</dbReference>
<evidence type="ECO:0000256" key="2">
    <source>
        <dbReference type="ARBA" id="ARBA00009508"/>
    </source>
</evidence>
<organism evidence="9 10">
    <name type="scientific">Malassezia nana</name>
    <dbReference type="NCBI Taxonomy" id="180528"/>
    <lineage>
        <taxon>Eukaryota</taxon>
        <taxon>Fungi</taxon>
        <taxon>Dikarya</taxon>
        <taxon>Basidiomycota</taxon>
        <taxon>Ustilaginomycotina</taxon>
        <taxon>Malasseziomycetes</taxon>
        <taxon>Malasseziales</taxon>
        <taxon>Malasseziaceae</taxon>
        <taxon>Malassezia</taxon>
    </lineage>
</organism>
<dbReference type="AlphaFoldDB" id="A0AAF0EJ72"/>
<evidence type="ECO:0000313" key="9">
    <source>
        <dbReference type="EMBL" id="WFD25338.1"/>
    </source>
</evidence>
<keyword evidence="10" id="KW-1185">Reference proteome</keyword>
<dbReference type="EMBL" id="CP119892">
    <property type="protein sequence ID" value="WFD25338.1"/>
    <property type="molecule type" value="Genomic_DNA"/>
</dbReference>
<evidence type="ECO:0000256" key="4">
    <source>
        <dbReference type="ARBA" id="ARBA00022660"/>
    </source>
</evidence>
<proteinExistence type="inferred from homology"/>
<dbReference type="InterPro" id="IPR045299">
    <property type="entry name" value="Complex1_LYR_NDUFA6_LYRM6"/>
</dbReference>
<evidence type="ECO:0000256" key="5">
    <source>
        <dbReference type="ARBA" id="ARBA00022792"/>
    </source>
</evidence>
<comment type="similarity">
    <text evidence="2">Belongs to the complex I LYR family.</text>
</comment>
<keyword evidence="8" id="KW-0472">Membrane</keyword>
<dbReference type="Proteomes" id="UP001213623">
    <property type="component" value="Chromosome 1"/>
</dbReference>
<dbReference type="PANTHER" id="PTHR12964:SF0">
    <property type="entry name" value="NADH DEHYDROGENASE [UBIQUINONE] 1 ALPHA SUBCOMPLEX SUBUNIT 6"/>
    <property type="match status" value="1"/>
</dbReference>
<accession>A0AAF0EJ72</accession>
<keyword evidence="7" id="KW-0496">Mitochondrion</keyword>
<dbReference type="PANTHER" id="PTHR12964">
    <property type="entry name" value="NADH-UBIQUINONE OXIDOREDUCTASE B14 SUBUNIT"/>
    <property type="match status" value="1"/>
</dbReference>
<sequence>MVEKAVSSQTVGSEQRAMTTIPARLAKAAQVSHSLAHAQSRSRSLYRTCYRAVRMIDSFQVPEICALYPLDVPPALLRAKIRTMFERNRHITDVAILDIMLHKGYQEYQETVNAWKQTPHIMKWFAEEEAPGTLAAA</sequence>